<reference evidence="2 3" key="1">
    <citation type="submission" date="2021-12" db="EMBL/GenBank/DDBJ databases">
        <title>Genome sequence of Kibdelosporangium philippinense ATCC 49844.</title>
        <authorList>
            <person name="Fedorov E.A."/>
            <person name="Omeragic M."/>
            <person name="Shalygina K.F."/>
            <person name="Maclea K.S."/>
        </authorList>
    </citation>
    <scope>NUCLEOTIDE SEQUENCE [LARGE SCALE GENOMIC DNA]</scope>
    <source>
        <strain evidence="2 3">ATCC 49844</strain>
    </source>
</reference>
<organism evidence="2 3">
    <name type="scientific">Kibdelosporangium philippinense</name>
    <dbReference type="NCBI Taxonomy" id="211113"/>
    <lineage>
        <taxon>Bacteria</taxon>
        <taxon>Bacillati</taxon>
        <taxon>Actinomycetota</taxon>
        <taxon>Actinomycetes</taxon>
        <taxon>Pseudonocardiales</taxon>
        <taxon>Pseudonocardiaceae</taxon>
        <taxon>Kibdelosporangium</taxon>
    </lineage>
</organism>
<dbReference type="InterPro" id="IPR029068">
    <property type="entry name" value="Glyas_Bleomycin-R_OHBP_Dase"/>
</dbReference>
<protein>
    <submittedName>
        <fullName evidence="2">VOC family protein</fullName>
    </submittedName>
</protein>
<comment type="caution">
    <text evidence="2">The sequence shown here is derived from an EMBL/GenBank/DDBJ whole genome shotgun (WGS) entry which is preliminary data.</text>
</comment>
<dbReference type="Pfam" id="PF00903">
    <property type="entry name" value="Glyoxalase"/>
    <property type="match status" value="1"/>
</dbReference>
<accession>A0ABS8ZB27</accession>
<evidence type="ECO:0000313" key="3">
    <source>
        <dbReference type="Proteomes" id="UP001521150"/>
    </source>
</evidence>
<sequence length="137" mass="15520">MTTEVTPYFGYRDGQAAIEFLTKAFGFETTMKFDDEKGGVAHAELRLGDAVIIVFNDYDGYERAPRKGDTSGQGVYLVVDSKQTVDRLHQQATALGAVTIWEPVQAEYNYRFRVQDPEGFEWSFGIHRPGEPQDDWS</sequence>
<dbReference type="Gene3D" id="3.30.720.120">
    <property type="match status" value="1"/>
</dbReference>
<dbReference type="InterPro" id="IPR037523">
    <property type="entry name" value="VOC_core"/>
</dbReference>
<evidence type="ECO:0000259" key="1">
    <source>
        <dbReference type="PROSITE" id="PS51819"/>
    </source>
</evidence>
<gene>
    <name evidence="2" type="ORF">LWC34_14415</name>
</gene>
<evidence type="ECO:0000313" key="2">
    <source>
        <dbReference type="EMBL" id="MCE7004015.1"/>
    </source>
</evidence>
<dbReference type="EMBL" id="JAJVCN010000001">
    <property type="protein sequence ID" value="MCE7004015.1"/>
    <property type="molecule type" value="Genomic_DNA"/>
</dbReference>
<feature type="domain" description="VOC" evidence="1">
    <location>
        <begin position="1"/>
        <end position="127"/>
    </location>
</feature>
<dbReference type="InterPro" id="IPR004360">
    <property type="entry name" value="Glyas_Fos-R_dOase_dom"/>
</dbReference>
<dbReference type="PANTHER" id="PTHR34109:SF1">
    <property type="entry name" value="VOC DOMAIN-CONTAINING PROTEIN"/>
    <property type="match status" value="1"/>
</dbReference>
<name>A0ABS8ZB27_9PSEU</name>
<dbReference type="RefSeq" id="WP_233725557.1">
    <property type="nucleotide sequence ID" value="NZ_JAJVCN010000001.1"/>
</dbReference>
<dbReference type="Gene3D" id="3.30.720.110">
    <property type="match status" value="1"/>
</dbReference>
<dbReference type="PANTHER" id="PTHR34109">
    <property type="entry name" value="BNAUNNG04460D PROTEIN-RELATED"/>
    <property type="match status" value="1"/>
</dbReference>
<dbReference type="Proteomes" id="UP001521150">
    <property type="component" value="Unassembled WGS sequence"/>
</dbReference>
<keyword evidence="3" id="KW-1185">Reference proteome</keyword>
<dbReference type="PROSITE" id="PS51819">
    <property type="entry name" value="VOC"/>
    <property type="match status" value="1"/>
</dbReference>
<proteinExistence type="predicted"/>
<dbReference type="SUPFAM" id="SSF54593">
    <property type="entry name" value="Glyoxalase/Bleomycin resistance protein/Dihydroxybiphenyl dioxygenase"/>
    <property type="match status" value="1"/>
</dbReference>